<name>A0A923LK91_9FIRM</name>
<gene>
    <name evidence="5" type="ORF">H8S37_11195</name>
</gene>
<dbReference type="InterPro" id="IPR012318">
    <property type="entry name" value="HTH_CRP"/>
</dbReference>
<dbReference type="InterPro" id="IPR018490">
    <property type="entry name" value="cNMP-bd_dom_sf"/>
</dbReference>
<dbReference type="SMART" id="SM00419">
    <property type="entry name" value="HTH_CRP"/>
    <property type="match status" value="1"/>
</dbReference>
<dbReference type="Proteomes" id="UP000652477">
    <property type="component" value="Unassembled WGS sequence"/>
</dbReference>
<dbReference type="Gene3D" id="1.10.10.10">
    <property type="entry name" value="Winged helix-like DNA-binding domain superfamily/Winged helix DNA-binding domain"/>
    <property type="match status" value="1"/>
</dbReference>
<keyword evidence="6" id="KW-1185">Reference proteome</keyword>
<dbReference type="InterPro" id="IPR014710">
    <property type="entry name" value="RmlC-like_jellyroll"/>
</dbReference>
<dbReference type="Pfam" id="PF00027">
    <property type="entry name" value="cNMP_binding"/>
    <property type="match status" value="1"/>
</dbReference>
<evidence type="ECO:0000256" key="2">
    <source>
        <dbReference type="ARBA" id="ARBA00023125"/>
    </source>
</evidence>
<proteinExistence type="predicted"/>
<dbReference type="CDD" id="cd00038">
    <property type="entry name" value="CAP_ED"/>
    <property type="match status" value="1"/>
</dbReference>
<keyword evidence="3" id="KW-0804">Transcription</keyword>
<dbReference type="RefSeq" id="WP_186876153.1">
    <property type="nucleotide sequence ID" value="NZ_JACOPF010000002.1"/>
</dbReference>
<dbReference type="InterPro" id="IPR036390">
    <property type="entry name" value="WH_DNA-bd_sf"/>
</dbReference>
<evidence type="ECO:0000256" key="3">
    <source>
        <dbReference type="ARBA" id="ARBA00023163"/>
    </source>
</evidence>
<evidence type="ECO:0000259" key="4">
    <source>
        <dbReference type="PROSITE" id="PS50042"/>
    </source>
</evidence>
<keyword evidence="2" id="KW-0238">DNA-binding</keyword>
<dbReference type="Gene3D" id="2.60.120.10">
    <property type="entry name" value="Jelly Rolls"/>
    <property type="match status" value="1"/>
</dbReference>
<feature type="domain" description="Cyclic nucleotide-binding" evidence="4">
    <location>
        <begin position="1"/>
        <end position="123"/>
    </location>
</feature>
<dbReference type="AlphaFoldDB" id="A0A923LK91"/>
<protein>
    <submittedName>
        <fullName evidence="5">Crp/Fnr family transcriptional regulator</fullName>
    </submittedName>
</protein>
<dbReference type="EMBL" id="JACOPF010000002">
    <property type="protein sequence ID" value="MBC5689484.1"/>
    <property type="molecule type" value="Genomic_DNA"/>
</dbReference>
<accession>A0A923LK91</accession>
<evidence type="ECO:0000313" key="6">
    <source>
        <dbReference type="Proteomes" id="UP000652477"/>
    </source>
</evidence>
<comment type="caution">
    <text evidence="5">The sequence shown here is derived from an EMBL/GenBank/DDBJ whole genome shotgun (WGS) entry which is preliminary data.</text>
</comment>
<dbReference type="InterPro" id="IPR000595">
    <property type="entry name" value="cNMP-bd_dom"/>
</dbReference>
<reference evidence="5" key="1">
    <citation type="submission" date="2020-08" db="EMBL/GenBank/DDBJ databases">
        <title>Genome public.</title>
        <authorList>
            <person name="Liu C."/>
            <person name="Sun Q."/>
        </authorList>
    </citation>
    <scope>NUCLEOTIDE SEQUENCE</scope>
    <source>
        <strain evidence="5">NSJ-55</strain>
    </source>
</reference>
<dbReference type="SMART" id="SM00100">
    <property type="entry name" value="cNMP"/>
    <property type="match status" value="1"/>
</dbReference>
<dbReference type="PROSITE" id="PS50042">
    <property type="entry name" value="CNMP_BINDING_3"/>
    <property type="match status" value="1"/>
</dbReference>
<dbReference type="GO" id="GO:0006355">
    <property type="term" value="P:regulation of DNA-templated transcription"/>
    <property type="evidence" value="ECO:0007669"/>
    <property type="project" value="InterPro"/>
</dbReference>
<dbReference type="SUPFAM" id="SSF51206">
    <property type="entry name" value="cAMP-binding domain-like"/>
    <property type="match status" value="1"/>
</dbReference>
<evidence type="ECO:0000313" key="5">
    <source>
        <dbReference type="EMBL" id="MBC5689484.1"/>
    </source>
</evidence>
<evidence type="ECO:0000256" key="1">
    <source>
        <dbReference type="ARBA" id="ARBA00023015"/>
    </source>
</evidence>
<dbReference type="InterPro" id="IPR036388">
    <property type="entry name" value="WH-like_DNA-bd_sf"/>
</dbReference>
<organism evidence="5 6">
    <name type="scientific">Mediterraneibacter hominis</name>
    <dbReference type="NCBI Taxonomy" id="2763054"/>
    <lineage>
        <taxon>Bacteria</taxon>
        <taxon>Bacillati</taxon>
        <taxon>Bacillota</taxon>
        <taxon>Clostridia</taxon>
        <taxon>Lachnospirales</taxon>
        <taxon>Lachnospiraceae</taxon>
        <taxon>Mediterraneibacter</taxon>
    </lineage>
</organism>
<dbReference type="GO" id="GO:0003677">
    <property type="term" value="F:DNA binding"/>
    <property type="evidence" value="ECO:0007669"/>
    <property type="project" value="UniProtKB-KW"/>
</dbReference>
<keyword evidence="1" id="KW-0805">Transcription regulation</keyword>
<sequence length="221" mass="25447">MLKMSIFQDIPECLRKSAVLMSVKKGNILIQKGEKTKYAYYIVSGKVYVQAAFLNGNVYQFSYLGKGEYISDVEVLSGIYRNVSTLIAAEDIQFLKIPVAAFAEELRANKEFLYYVSMHMAKKMYSSSYERGQNLFKKGIFKVVLYLIRYYETEAGEKKTVKIRKTRPVIASEIGISIKTLNRSVQQLYKEQQISIDKGKITINEEQFQTLLTLAEKENLY</sequence>
<dbReference type="SUPFAM" id="SSF46785">
    <property type="entry name" value="Winged helix' DNA-binding domain"/>
    <property type="match status" value="1"/>
</dbReference>